<keyword evidence="2" id="KW-1133">Transmembrane helix</keyword>
<dbReference type="RefSeq" id="WP_013302124.1">
    <property type="nucleotide sequence ID" value="NC_019552.1"/>
</dbReference>
<feature type="transmembrane region" description="Helical" evidence="2">
    <location>
        <begin position="379"/>
        <end position="397"/>
    </location>
</feature>
<protein>
    <submittedName>
        <fullName evidence="3">Uncharacterized protein</fullName>
    </submittedName>
</protein>
<evidence type="ECO:0000256" key="1">
    <source>
        <dbReference type="SAM" id="MobiDB-lite"/>
    </source>
</evidence>
<feature type="region of interest" description="Disordered" evidence="1">
    <location>
        <begin position="1"/>
        <end position="48"/>
    </location>
</feature>
<dbReference type="EMBL" id="CP003914">
    <property type="protein sequence ID" value="AFX74256.1"/>
    <property type="molecule type" value="Genomic_DNA"/>
</dbReference>
<feature type="transmembrane region" description="Helical" evidence="2">
    <location>
        <begin position="293"/>
        <end position="313"/>
    </location>
</feature>
<feature type="transmembrane region" description="Helical" evidence="2">
    <location>
        <begin position="262"/>
        <end position="281"/>
    </location>
</feature>
<proteinExistence type="predicted"/>
<feature type="compositionally biased region" description="Basic residues" evidence="1">
    <location>
        <begin position="1"/>
        <end position="11"/>
    </location>
</feature>
<evidence type="ECO:0000313" key="4">
    <source>
        <dbReference type="Proteomes" id="UP000009399"/>
    </source>
</evidence>
<dbReference type="AlphaFoldDB" id="A0AAI8FDT4"/>
<feature type="transmembrane region" description="Helical" evidence="2">
    <location>
        <begin position="334"/>
        <end position="359"/>
    </location>
</feature>
<name>A0AAI8FDT4_MESHY</name>
<sequence length="491" mass="58080">MKFKFINKKKNSRDDEQLKDESTPVKENFDDIKLDDDSQDYQQRPTNDLYRQNLDFLLENDEKEDYTEQQDEDILIEQPNNIPQISDEEREKWFNNELEAQITKEIEWDEHQKTLDAHEQKHNESQPTHTHNSFPQTHTHLEFENHPTSEKEAKAEAKKENWLAKIFSKTKKKKTEIQNDINLSKEEQEFLSEMSKINSIEHLEDVDSKKDYKEKLVAWSSNFKILNSDIIANLEKSEKNPSTKQDSGDNLWDKMSFLSRSIYKTLAILFVSLFWFLFWTIMGGFQNYRVENYVIYISILSIILLVILLGIYINTIKNKGDHSKLVAYYIWNSIFTFINLLIRILFIFTPLFINAFIQVPKFPSEDAIKLIGKLEVSTFAPSFCLVVIGIFYIPVNWNRTFKKVINSTGIIVLITHLYLLKNYKNNPNKIVYTRLRDSWIRLNKVFEKPLGIGYHPAFIKMTQDFKAQNLSFEEKRAKIDQVKKIIEDDLK</sequence>
<dbReference type="Proteomes" id="UP000009399">
    <property type="component" value="Chromosome"/>
</dbReference>
<keyword evidence="2" id="KW-0472">Membrane</keyword>
<gene>
    <name evidence="3" type="ORF">MOS_330</name>
</gene>
<evidence type="ECO:0000256" key="2">
    <source>
        <dbReference type="SAM" id="Phobius"/>
    </source>
</evidence>
<reference evidence="3 4" key="1">
    <citation type="journal article" date="2013" name="Genome Announc.">
        <title>Complete Genome Sequence of Mycoplasma hyorhinis Strain SK76.</title>
        <authorList>
            <person name="Goodison S."/>
            <person name="Urquidi V."/>
            <person name="Kumar D."/>
            <person name="Reyes L."/>
            <person name="Rosser C.J."/>
        </authorList>
    </citation>
    <scope>NUCLEOTIDE SEQUENCE [LARGE SCALE GENOMIC DNA]</scope>
    <source>
        <strain evidence="3 4">SK76</strain>
    </source>
</reference>
<dbReference type="KEGG" id="mhs:MOS_330"/>
<evidence type="ECO:0000313" key="3">
    <source>
        <dbReference type="EMBL" id="AFX74256.1"/>
    </source>
</evidence>
<organism evidence="3 4">
    <name type="scientific">Mesomycoplasma hyorhinis SK76</name>
    <dbReference type="NCBI Taxonomy" id="1118964"/>
    <lineage>
        <taxon>Bacteria</taxon>
        <taxon>Bacillati</taxon>
        <taxon>Mycoplasmatota</taxon>
        <taxon>Mycoplasmoidales</taxon>
        <taxon>Metamycoplasmataceae</taxon>
        <taxon>Mesomycoplasma</taxon>
    </lineage>
</organism>
<feature type="compositionally biased region" description="Basic and acidic residues" evidence="1">
    <location>
        <begin position="12"/>
        <end position="36"/>
    </location>
</feature>
<keyword evidence="2" id="KW-0812">Transmembrane</keyword>
<dbReference type="GeneID" id="93248447"/>
<accession>A0AAI8FDT4</accession>